<dbReference type="AlphaFoldDB" id="A0A2M7RGX9"/>
<keyword evidence="2" id="KW-0479">Metal-binding</keyword>
<name>A0A2M7RGX9_9BACT</name>
<comment type="similarity">
    <text evidence="6">Belongs to the peptidase M48 family.</text>
</comment>
<feature type="compositionally biased region" description="Acidic residues" evidence="7">
    <location>
        <begin position="199"/>
        <end position="230"/>
    </location>
</feature>
<keyword evidence="4 6" id="KW-0862">Zinc</keyword>
<dbReference type="PANTHER" id="PTHR22726">
    <property type="entry name" value="METALLOENDOPEPTIDASE OMA1"/>
    <property type="match status" value="1"/>
</dbReference>
<protein>
    <recommendedName>
        <fullName evidence="8">Peptidase M48 domain-containing protein</fullName>
    </recommendedName>
</protein>
<evidence type="ECO:0000256" key="2">
    <source>
        <dbReference type="ARBA" id="ARBA00022723"/>
    </source>
</evidence>
<evidence type="ECO:0000256" key="5">
    <source>
        <dbReference type="ARBA" id="ARBA00023049"/>
    </source>
</evidence>
<keyword evidence="3 6" id="KW-0378">Hydrolase</keyword>
<evidence type="ECO:0000256" key="6">
    <source>
        <dbReference type="RuleBase" id="RU003983"/>
    </source>
</evidence>
<comment type="caution">
    <text evidence="9">The sequence shown here is derived from an EMBL/GenBank/DDBJ whole genome shotgun (WGS) entry which is preliminary data.</text>
</comment>
<dbReference type="GO" id="GO:0016020">
    <property type="term" value="C:membrane"/>
    <property type="evidence" value="ECO:0007669"/>
    <property type="project" value="TreeGrafter"/>
</dbReference>
<keyword evidence="1 6" id="KW-0645">Protease</keyword>
<keyword evidence="5 6" id="KW-0482">Metalloprotease</keyword>
<evidence type="ECO:0000313" key="10">
    <source>
        <dbReference type="Proteomes" id="UP000230779"/>
    </source>
</evidence>
<dbReference type="InterPro" id="IPR051156">
    <property type="entry name" value="Mito/Outer_Membr_Metalloprot"/>
</dbReference>
<dbReference type="EMBL" id="PFMD01000061">
    <property type="protein sequence ID" value="PIY96008.1"/>
    <property type="molecule type" value="Genomic_DNA"/>
</dbReference>
<dbReference type="PROSITE" id="PS51257">
    <property type="entry name" value="PROKAR_LIPOPROTEIN"/>
    <property type="match status" value="1"/>
</dbReference>
<evidence type="ECO:0000256" key="7">
    <source>
        <dbReference type="SAM" id="MobiDB-lite"/>
    </source>
</evidence>
<gene>
    <name evidence="9" type="ORF">COY66_05210</name>
</gene>
<feature type="region of interest" description="Disordered" evidence="7">
    <location>
        <begin position="193"/>
        <end position="239"/>
    </location>
</feature>
<dbReference type="GO" id="GO:0051603">
    <property type="term" value="P:proteolysis involved in protein catabolic process"/>
    <property type="evidence" value="ECO:0007669"/>
    <property type="project" value="TreeGrafter"/>
</dbReference>
<comment type="cofactor">
    <cofactor evidence="6">
        <name>Zn(2+)</name>
        <dbReference type="ChEBI" id="CHEBI:29105"/>
    </cofactor>
    <text evidence="6">Binds 1 zinc ion per subunit.</text>
</comment>
<dbReference type="Pfam" id="PF01435">
    <property type="entry name" value="Peptidase_M48"/>
    <property type="match status" value="1"/>
</dbReference>
<dbReference type="GO" id="GO:0004222">
    <property type="term" value="F:metalloendopeptidase activity"/>
    <property type="evidence" value="ECO:0007669"/>
    <property type="project" value="InterPro"/>
</dbReference>
<dbReference type="GO" id="GO:0046872">
    <property type="term" value="F:metal ion binding"/>
    <property type="evidence" value="ECO:0007669"/>
    <property type="project" value="UniProtKB-KW"/>
</dbReference>
<evidence type="ECO:0000259" key="8">
    <source>
        <dbReference type="Pfam" id="PF01435"/>
    </source>
</evidence>
<organism evidence="9 10">
    <name type="scientific">Candidatus Kerfeldbacteria bacterium CG_4_10_14_0_8_um_filter_42_10</name>
    <dbReference type="NCBI Taxonomy" id="2014248"/>
    <lineage>
        <taxon>Bacteria</taxon>
        <taxon>Candidatus Kerfeldiibacteriota</taxon>
    </lineage>
</organism>
<reference evidence="9 10" key="1">
    <citation type="submission" date="2017-09" db="EMBL/GenBank/DDBJ databases">
        <title>Depth-based differentiation of microbial function through sediment-hosted aquifers and enrichment of novel symbionts in the deep terrestrial subsurface.</title>
        <authorList>
            <person name="Probst A.J."/>
            <person name="Ladd B."/>
            <person name="Jarett J.K."/>
            <person name="Geller-Mcgrath D.E."/>
            <person name="Sieber C.M."/>
            <person name="Emerson J.B."/>
            <person name="Anantharaman K."/>
            <person name="Thomas B.C."/>
            <person name="Malmstrom R."/>
            <person name="Stieglmeier M."/>
            <person name="Klingl A."/>
            <person name="Woyke T."/>
            <person name="Ryan C.M."/>
            <person name="Banfield J.F."/>
        </authorList>
    </citation>
    <scope>NUCLEOTIDE SEQUENCE [LARGE SCALE GENOMIC DNA]</scope>
    <source>
        <strain evidence="9">CG_4_10_14_0_8_um_filter_42_10</strain>
    </source>
</reference>
<sequence>MKKRSLGSLRNRAQLAINTYQLSVIACCAFSPGHARKIAEVLGWDEDDQRSVHALTRIYYDYGQNAFEESFQLWPNANYEKLCFCSCHRGEADCDECADCYSGLCLCVCHYCEYCDSGDSLCTGNCLCECHSGDCDDCCDLSPCLSPGHYDDEDGYVGVYEGCQHDEDHAYEDELFDVATLNNFGAVYQDWQQGNYDGKEDDESGDGWEASEEDYSGENQEYEDGQDDTADNPPPETPHHKLERIASAIRKASGCNFTCEIVQNVNGSTRNADADSDRQHLRFTLRDVTELDDDALATLIGHEAGHVVNDDNERMRDFQKRSKLAVHGAMVAVDQKLKASGRGVVVRGLAQVGTAVAASTVTHLAAYHESRVHEHEADEKAVEFAHKAGFDPEAITNDLAQLASHASEKFDLLATHPPIQTRIIKILDKAQKLKEDKDP</sequence>
<evidence type="ECO:0000256" key="4">
    <source>
        <dbReference type="ARBA" id="ARBA00022833"/>
    </source>
</evidence>
<proteinExistence type="inferred from homology"/>
<accession>A0A2M7RGX9</accession>
<evidence type="ECO:0000313" key="9">
    <source>
        <dbReference type="EMBL" id="PIY96008.1"/>
    </source>
</evidence>
<feature type="domain" description="Peptidase M48" evidence="8">
    <location>
        <begin position="290"/>
        <end position="426"/>
    </location>
</feature>
<dbReference type="Proteomes" id="UP000230779">
    <property type="component" value="Unassembled WGS sequence"/>
</dbReference>
<dbReference type="PANTHER" id="PTHR22726:SF1">
    <property type="entry name" value="METALLOENDOPEPTIDASE OMA1, MITOCHONDRIAL"/>
    <property type="match status" value="1"/>
</dbReference>
<evidence type="ECO:0000256" key="1">
    <source>
        <dbReference type="ARBA" id="ARBA00022670"/>
    </source>
</evidence>
<dbReference type="InterPro" id="IPR001915">
    <property type="entry name" value="Peptidase_M48"/>
</dbReference>
<evidence type="ECO:0000256" key="3">
    <source>
        <dbReference type="ARBA" id="ARBA00022801"/>
    </source>
</evidence>